<keyword evidence="10" id="KW-1185">Reference proteome</keyword>
<dbReference type="GO" id="GO:0061630">
    <property type="term" value="F:ubiquitin protein ligase activity"/>
    <property type="evidence" value="ECO:0007669"/>
    <property type="project" value="TreeGrafter"/>
</dbReference>
<sequence length="572" mass="63017">MGNTTSTGTNPSSQRSAQSSFHGRHTLDEHGRKSGPSRRNLTARQSWPNLQSLDYHNNANLRSNLTGMRPIRFHQVHGQNIVLSRDCMTVTRQGSFCNAVVFSSRHIRQREPFSVRLQQCTTRGWSGVLRFGYTIHCPDRLRSATLPKYVCPDMTVKPGNWAKALKESSVHNNDVLTFFYNRKGEVYLSVNKGPFNLFFNGIDVTKQLWGLIDVYGNTTGVTVEADYDIVIPNERQLQAMSSIPENAPTNPEPPSELLLLPRGGAEGRSLPTSSPVATTNSYAPLPFHELAHGHNIIFREHSLVAERRQDSYSGGLVFISRPLKVGEEFAIDIVGVSSRYIGNLGVGVTACDPDKLVDEVLPSESESLVDRPEYWVVTKELEVPQAGGKIGFVINAQGQLHHVGGDGTSKGILMHVDTSVPLWLFLDVYGATQAIRSKGIKLHPRDAFFVEGNVEIGSNTHSAMPLLPGPSCETASAPEPCVVIDGPDKAEAATVRPQKARAKPPPRPSHPPKFHAKPKDDECKICMERSTTTVFYKCGHSCTCEECGMKLKGKQCPLCRAEVVDVIKLFRS</sequence>
<feature type="compositionally biased region" description="Basic residues" evidence="6">
    <location>
        <begin position="498"/>
        <end position="516"/>
    </location>
</feature>
<feature type="region of interest" description="Disordered" evidence="6">
    <location>
        <begin position="492"/>
        <end position="518"/>
    </location>
</feature>
<dbReference type="EMBL" id="JAIZAY010000017">
    <property type="protein sequence ID" value="KAJ8026244.1"/>
    <property type="molecule type" value="Genomic_DNA"/>
</dbReference>
<name>A0A9Q0YPN5_HOLLE</name>
<evidence type="ECO:0000256" key="1">
    <source>
        <dbReference type="ARBA" id="ARBA00022723"/>
    </source>
</evidence>
<keyword evidence="1" id="KW-0479">Metal-binding</keyword>
<feature type="region of interest" description="Disordered" evidence="6">
    <location>
        <begin position="1"/>
        <end position="41"/>
    </location>
</feature>
<dbReference type="Pfam" id="PF07177">
    <property type="entry name" value="Neuralized"/>
    <property type="match status" value="2"/>
</dbReference>
<dbReference type="Gene3D" id="2.60.120.920">
    <property type="match status" value="2"/>
</dbReference>
<evidence type="ECO:0000259" key="8">
    <source>
        <dbReference type="PROSITE" id="PS51065"/>
    </source>
</evidence>
<evidence type="ECO:0000256" key="6">
    <source>
        <dbReference type="SAM" id="MobiDB-lite"/>
    </source>
</evidence>
<reference evidence="9" key="1">
    <citation type="submission" date="2021-10" db="EMBL/GenBank/DDBJ databases">
        <title>Tropical sea cucumber genome reveals ecological adaptation and Cuvierian tubules defense mechanism.</title>
        <authorList>
            <person name="Chen T."/>
        </authorList>
    </citation>
    <scope>NUCLEOTIDE SEQUENCE</scope>
    <source>
        <strain evidence="9">Nanhai2018</strain>
        <tissue evidence="9">Muscle</tissue>
    </source>
</reference>
<dbReference type="Pfam" id="PF13920">
    <property type="entry name" value="zf-C3HC4_3"/>
    <property type="match status" value="1"/>
</dbReference>
<feature type="domain" description="NHR" evidence="8">
    <location>
        <begin position="70"/>
        <end position="226"/>
    </location>
</feature>
<comment type="caution">
    <text evidence="9">The sequence shown here is derived from an EMBL/GenBank/DDBJ whole genome shotgun (WGS) entry which is preliminary data.</text>
</comment>
<evidence type="ECO:0000256" key="4">
    <source>
        <dbReference type="ARBA" id="ARBA00022833"/>
    </source>
</evidence>
<feature type="compositionally biased region" description="Low complexity" evidence="6">
    <location>
        <begin position="1"/>
        <end position="13"/>
    </location>
</feature>
<dbReference type="PANTHER" id="PTHR12429">
    <property type="entry name" value="NEURALIZED"/>
    <property type="match status" value="1"/>
</dbReference>
<evidence type="ECO:0000256" key="3">
    <source>
        <dbReference type="ARBA" id="ARBA00022771"/>
    </source>
</evidence>
<dbReference type="InterPro" id="IPR037962">
    <property type="entry name" value="Neuralized"/>
</dbReference>
<keyword evidence="3 5" id="KW-0863">Zinc-finger</keyword>
<dbReference type="FunFam" id="2.60.120.920:FF:000005">
    <property type="entry name" value="Putative E3 ubiquitin-protein ligase NEURL1B"/>
    <property type="match status" value="2"/>
</dbReference>
<proteinExistence type="predicted"/>
<dbReference type="InterPro" id="IPR006573">
    <property type="entry name" value="NHR_dom"/>
</dbReference>
<dbReference type="GO" id="GO:0008270">
    <property type="term" value="F:zinc ion binding"/>
    <property type="evidence" value="ECO:0007669"/>
    <property type="project" value="UniProtKB-KW"/>
</dbReference>
<dbReference type="OrthoDB" id="6078042at2759"/>
<feature type="domain" description="RING-type" evidence="7">
    <location>
        <begin position="523"/>
        <end position="560"/>
    </location>
</feature>
<organism evidence="9 10">
    <name type="scientific">Holothuria leucospilota</name>
    <name type="common">Black long sea cucumber</name>
    <name type="synonym">Mertensiothuria leucospilota</name>
    <dbReference type="NCBI Taxonomy" id="206669"/>
    <lineage>
        <taxon>Eukaryota</taxon>
        <taxon>Metazoa</taxon>
        <taxon>Echinodermata</taxon>
        <taxon>Eleutherozoa</taxon>
        <taxon>Echinozoa</taxon>
        <taxon>Holothuroidea</taxon>
        <taxon>Aspidochirotacea</taxon>
        <taxon>Aspidochirotida</taxon>
        <taxon>Holothuriidae</taxon>
        <taxon>Holothuria</taxon>
    </lineage>
</organism>
<dbReference type="AlphaFoldDB" id="A0A9Q0YPN5"/>
<dbReference type="SMART" id="SM00184">
    <property type="entry name" value="RING"/>
    <property type="match status" value="1"/>
</dbReference>
<evidence type="ECO:0000259" key="7">
    <source>
        <dbReference type="PROSITE" id="PS50089"/>
    </source>
</evidence>
<dbReference type="SUPFAM" id="SSF57850">
    <property type="entry name" value="RING/U-box"/>
    <property type="match status" value="1"/>
</dbReference>
<dbReference type="PANTHER" id="PTHR12429:SF6">
    <property type="entry name" value="PROTEIN NEURALIZED"/>
    <property type="match status" value="1"/>
</dbReference>
<dbReference type="InterPro" id="IPR043136">
    <property type="entry name" value="B30.2/SPRY_sf"/>
</dbReference>
<dbReference type="InterPro" id="IPR013083">
    <property type="entry name" value="Znf_RING/FYVE/PHD"/>
</dbReference>
<evidence type="ECO:0000313" key="9">
    <source>
        <dbReference type="EMBL" id="KAJ8026244.1"/>
    </source>
</evidence>
<dbReference type="InterPro" id="IPR001841">
    <property type="entry name" value="Znf_RING"/>
</dbReference>
<gene>
    <name evidence="9" type="ORF">HOLleu_34037</name>
</gene>
<keyword evidence="4" id="KW-0862">Zinc</keyword>
<evidence type="ECO:0000313" key="10">
    <source>
        <dbReference type="Proteomes" id="UP001152320"/>
    </source>
</evidence>
<accession>A0A9Q0YPN5</accession>
<dbReference type="SMART" id="SM00588">
    <property type="entry name" value="NEUZ"/>
    <property type="match status" value="2"/>
</dbReference>
<dbReference type="PROSITE" id="PS50089">
    <property type="entry name" value="ZF_RING_2"/>
    <property type="match status" value="1"/>
</dbReference>
<dbReference type="Gene3D" id="3.30.40.10">
    <property type="entry name" value="Zinc/RING finger domain, C3HC4 (zinc finger)"/>
    <property type="match status" value="1"/>
</dbReference>
<protein>
    <submittedName>
        <fullName evidence="9">E3 ubiquitin-protein ligase NEURL1</fullName>
    </submittedName>
</protein>
<evidence type="ECO:0000256" key="2">
    <source>
        <dbReference type="ARBA" id="ARBA00022737"/>
    </source>
</evidence>
<dbReference type="PROSITE" id="PS51065">
    <property type="entry name" value="NHR"/>
    <property type="match status" value="2"/>
</dbReference>
<keyword evidence="2" id="KW-0677">Repeat</keyword>
<dbReference type="Proteomes" id="UP001152320">
    <property type="component" value="Chromosome 17"/>
</dbReference>
<evidence type="ECO:0000256" key="5">
    <source>
        <dbReference type="PROSITE-ProRule" id="PRU00175"/>
    </source>
</evidence>
<feature type="domain" description="NHR" evidence="8">
    <location>
        <begin position="284"/>
        <end position="440"/>
    </location>
</feature>